<dbReference type="EMBL" id="MU001632">
    <property type="protein sequence ID" value="KAF2486674.1"/>
    <property type="molecule type" value="Genomic_DNA"/>
</dbReference>
<dbReference type="SUPFAM" id="SSF54211">
    <property type="entry name" value="Ribosomal protein S5 domain 2-like"/>
    <property type="match status" value="1"/>
</dbReference>
<evidence type="ECO:0000256" key="8">
    <source>
        <dbReference type="SAM" id="MobiDB-lite"/>
    </source>
</evidence>
<evidence type="ECO:0000256" key="6">
    <source>
        <dbReference type="ARBA" id="ARBA00023186"/>
    </source>
</evidence>
<dbReference type="SUPFAM" id="SSF110942">
    <property type="entry name" value="HSP90 C-terminal domain"/>
    <property type="match status" value="1"/>
</dbReference>
<feature type="binding site" evidence="7">
    <location>
        <begin position="119"/>
        <end position="124"/>
    </location>
    <ligand>
        <name>ATP</name>
        <dbReference type="ChEBI" id="CHEBI:30616"/>
    </ligand>
</feature>
<name>A0A6A6Q3V5_9PEZI</name>
<dbReference type="PANTHER" id="PTHR11528">
    <property type="entry name" value="HEAT SHOCK PROTEIN 90 FAMILY MEMBER"/>
    <property type="match status" value="1"/>
</dbReference>
<reference evidence="10" key="1">
    <citation type="journal article" date="2020" name="Stud. Mycol.">
        <title>101 Dothideomycetes genomes: a test case for predicting lifestyles and emergence of pathogens.</title>
        <authorList>
            <person name="Haridas S."/>
            <person name="Albert R."/>
            <person name="Binder M."/>
            <person name="Bloem J."/>
            <person name="Labutti K."/>
            <person name="Salamov A."/>
            <person name="Andreopoulos B."/>
            <person name="Baker S."/>
            <person name="Barry K."/>
            <person name="Bills G."/>
            <person name="Bluhm B."/>
            <person name="Cannon C."/>
            <person name="Castanera R."/>
            <person name="Culley D."/>
            <person name="Daum C."/>
            <person name="Ezra D."/>
            <person name="Gonzalez J."/>
            <person name="Henrissat B."/>
            <person name="Kuo A."/>
            <person name="Liang C."/>
            <person name="Lipzen A."/>
            <person name="Lutzoni F."/>
            <person name="Magnuson J."/>
            <person name="Mondo S."/>
            <person name="Nolan M."/>
            <person name="Ohm R."/>
            <person name="Pangilinan J."/>
            <person name="Park H.-J."/>
            <person name="Ramirez L."/>
            <person name="Alfaro M."/>
            <person name="Sun H."/>
            <person name="Tritt A."/>
            <person name="Yoshinaga Y."/>
            <person name="Zwiers L.-H."/>
            <person name="Turgeon B."/>
            <person name="Goodwin S."/>
            <person name="Spatafora J."/>
            <person name="Crous P."/>
            <person name="Grigoriev I."/>
        </authorList>
    </citation>
    <scope>NUCLEOTIDE SEQUENCE</scope>
    <source>
        <strain evidence="10">CBS 113389</strain>
    </source>
</reference>
<dbReference type="SUPFAM" id="SSF55874">
    <property type="entry name" value="ATPase domain of HSP90 chaperone/DNA topoisomerase II/histidine kinase"/>
    <property type="match status" value="1"/>
</dbReference>
<dbReference type="Gene3D" id="3.30.230.80">
    <property type="match status" value="1"/>
</dbReference>
<organism evidence="10 11">
    <name type="scientific">Neohortaea acidophila</name>
    <dbReference type="NCBI Taxonomy" id="245834"/>
    <lineage>
        <taxon>Eukaryota</taxon>
        <taxon>Fungi</taxon>
        <taxon>Dikarya</taxon>
        <taxon>Ascomycota</taxon>
        <taxon>Pezizomycotina</taxon>
        <taxon>Dothideomycetes</taxon>
        <taxon>Dothideomycetidae</taxon>
        <taxon>Mycosphaerellales</taxon>
        <taxon>Teratosphaeriaceae</taxon>
        <taxon>Neohortaea</taxon>
    </lineage>
</organism>
<feature type="binding site" evidence="7">
    <location>
        <position position="79"/>
    </location>
    <ligand>
        <name>ATP</name>
        <dbReference type="ChEBI" id="CHEBI:30616"/>
    </ligand>
</feature>
<keyword evidence="11" id="KW-1185">Reference proteome</keyword>
<keyword evidence="4 7" id="KW-0547">Nucleotide-binding</keyword>
<dbReference type="PROSITE" id="PS00298">
    <property type="entry name" value="HSP90"/>
    <property type="match status" value="1"/>
</dbReference>
<dbReference type="FunFam" id="3.30.565.10:FF:000001">
    <property type="entry name" value="Heat shock protein HSP 90-alpha"/>
    <property type="match status" value="1"/>
</dbReference>
<protein>
    <submittedName>
        <fullName evidence="10">Hsp90 protein-domain-containing protein</fullName>
    </submittedName>
</protein>
<feature type="region of interest" description="Disordered" evidence="8">
    <location>
        <begin position="658"/>
        <end position="686"/>
    </location>
</feature>
<feature type="binding site" evidence="7">
    <location>
        <position position="171"/>
    </location>
    <ligand>
        <name>ATP</name>
        <dbReference type="ChEBI" id="CHEBI:30616"/>
    </ligand>
</feature>
<dbReference type="FunFam" id="3.30.230.80:FF:000001">
    <property type="entry name" value="Heat shock protein 90 alpha"/>
    <property type="match status" value="1"/>
</dbReference>
<dbReference type="GO" id="GO:0005737">
    <property type="term" value="C:cytoplasm"/>
    <property type="evidence" value="ECO:0007669"/>
    <property type="project" value="UniProtKB-SubCell"/>
</dbReference>
<evidence type="ECO:0000256" key="1">
    <source>
        <dbReference type="ARBA" id="ARBA00004496"/>
    </source>
</evidence>
<feature type="binding site" evidence="7">
    <location>
        <position position="33"/>
    </location>
    <ligand>
        <name>ATP</name>
        <dbReference type="ChEBI" id="CHEBI:30616"/>
    </ligand>
</feature>
<dbReference type="FunFam" id="1.20.120.790:FF:000001">
    <property type="entry name" value="Heat shock protein 90 alpha"/>
    <property type="match status" value="1"/>
</dbReference>
<feature type="binding site" evidence="7">
    <location>
        <position position="358"/>
    </location>
    <ligand>
        <name>ATP</name>
        <dbReference type="ChEBI" id="CHEBI:30616"/>
    </ligand>
</feature>
<dbReference type="AlphaFoldDB" id="A0A6A6Q3V5"/>
<dbReference type="InterPro" id="IPR020575">
    <property type="entry name" value="Hsp90_N"/>
</dbReference>
<evidence type="ECO:0000259" key="9">
    <source>
        <dbReference type="SMART" id="SM00387"/>
    </source>
</evidence>
<dbReference type="RefSeq" id="XP_033593243.1">
    <property type="nucleotide sequence ID" value="XM_033738756.1"/>
</dbReference>
<dbReference type="Gene3D" id="3.40.50.11260">
    <property type="match status" value="1"/>
</dbReference>
<feature type="region of interest" description="Disordered" evidence="8">
    <location>
        <begin position="214"/>
        <end position="245"/>
    </location>
</feature>
<dbReference type="Gene3D" id="3.30.565.10">
    <property type="entry name" value="Histidine kinase-like ATPase, C-terminal domain"/>
    <property type="match status" value="1"/>
</dbReference>
<dbReference type="PIRSF" id="PIRSF002583">
    <property type="entry name" value="Hsp90"/>
    <property type="match status" value="1"/>
</dbReference>
<dbReference type="NCBIfam" id="NF003555">
    <property type="entry name" value="PRK05218.1"/>
    <property type="match status" value="1"/>
</dbReference>
<comment type="similarity">
    <text evidence="2">Belongs to the heat shock protein 90 family.</text>
</comment>
<dbReference type="InterPro" id="IPR019805">
    <property type="entry name" value="Heat_shock_protein_90_CS"/>
</dbReference>
<evidence type="ECO:0000256" key="5">
    <source>
        <dbReference type="ARBA" id="ARBA00022840"/>
    </source>
</evidence>
<dbReference type="PRINTS" id="PR00775">
    <property type="entry name" value="HEATSHOCK90"/>
</dbReference>
<feature type="binding site" evidence="7">
    <location>
        <position position="37"/>
    </location>
    <ligand>
        <name>ATP</name>
        <dbReference type="ChEBI" id="CHEBI:30616"/>
    </ligand>
</feature>
<keyword evidence="3" id="KW-0963">Cytoplasm</keyword>
<dbReference type="InterPro" id="IPR020568">
    <property type="entry name" value="Ribosomal_Su5_D2-typ_SF"/>
</dbReference>
<proteinExistence type="inferred from homology"/>
<feature type="binding site" evidence="7">
    <location>
        <position position="92"/>
    </location>
    <ligand>
        <name>ATP</name>
        <dbReference type="ChEBI" id="CHEBI:30616"/>
    </ligand>
</feature>
<sequence length="686" mass="77625">MSTETFEFQAEISQLLSLIINTVYSNKEIFLRELISNSSDALDKIRYEALSDPSKLDSGKDLRVDIIPDKDAKTLTIRDTGIGMTKADLVNNLGTIARSGTKQFMEALTAGADVSMIGQFGVGFYSAYLVADRVTVTSKHNDDEQYVWESSAGGTFNIIADTTGEQLGRGTKIVLHLKDEQTDYLNESKIKEVVKKHSEFISYPIYLHVLKETETEVPDEDAEESKADEDEEKKPKKVKESKIEEEELNKTKPIWTRNPQDISQEEYGSFYKSLSNDWEDHLGVKHFSVEGQLEFRAILFVPKRAPFDLFETKKTKNNIKLYVRRVFITDDATDLIPEWLSFIKGVVDSEDLPLNLSRETLQQNKIMKVIKKNIVKKTLELFGEIAEDKEQFDKFYSAFSKNIKLGIHEDSQNRQALAKLLRFHSTKSADETTSLADYVTRMQEHQKQMYYITGESTKAVEKSPFLDALKAKNFEVLFLTDPIDEYAFTQLKEFDGKKLVDITKDFELEETEEEKTQREAEEKEYESLAKSLKNVLGDKVEKVVVSHKLVGSPCAIRTGQFGWSANMERIMKAQALRDTSMSSYMSSKKTFEISPKSAIIKELKNKVEADGEGDRTVKSITTLLYETSLLVSGFTIDEPAAYAERIHKLVSLGLNVDEEAETAEEGPKEQAAETAGAGESAMEEVD</sequence>
<dbReference type="Gene3D" id="1.20.120.790">
    <property type="entry name" value="Heat shock protein 90, C-terminal domain"/>
    <property type="match status" value="1"/>
</dbReference>
<accession>A0A6A6Q3V5</accession>
<feature type="domain" description="Histidine kinase/HSP90-like ATPase" evidence="9">
    <location>
        <begin position="26"/>
        <end position="181"/>
    </location>
</feature>
<dbReference type="GeneID" id="54479757"/>
<dbReference type="GO" id="GO:0140662">
    <property type="term" value="F:ATP-dependent protein folding chaperone"/>
    <property type="evidence" value="ECO:0007669"/>
    <property type="project" value="InterPro"/>
</dbReference>
<keyword evidence="6" id="KW-0143">Chaperone</keyword>
<dbReference type="HAMAP" id="MF_00505">
    <property type="entry name" value="HSP90"/>
    <property type="match status" value="1"/>
</dbReference>
<gene>
    <name evidence="10" type="ORF">BDY17DRAFT_84034</name>
</gene>
<dbReference type="InterPro" id="IPR003594">
    <property type="entry name" value="HATPase_dom"/>
</dbReference>
<dbReference type="GO" id="GO:0016887">
    <property type="term" value="F:ATP hydrolysis activity"/>
    <property type="evidence" value="ECO:0007669"/>
    <property type="project" value="InterPro"/>
</dbReference>
<feature type="binding site" evidence="7">
    <location>
        <begin position="99"/>
        <end position="100"/>
    </location>
    <ligand>
        <name>ATP</name>
        <dbReference type="ChEBI" id="CHEBI:30616"/>
    </ligand>
</feature>
<dbReference type="InterPro" id="IPR001404">
    <property type="entry name" value="Hsp90_fam"/>
</dbReference>
<evidence type="ECO:0000256" key="4">
    <source>
        <dbReference type="ARBA" id="ARBA00022741"/>
    </source>
</evidence>
<evidence type="ECO:0000256" key="2">
    <source>
        <dbReference type="ARBA" id="ARBA00008239"/>
    </source>
</evidence>
<feature type="compositionally biased region" description="Basic and acidic residues" evidence="8">
    <location>
        <begin position="232"/>
        <end position="242"/>
    </location>
</feature>
<dbReference type="GO" id="GO:0051082">
    <property type="term" value="F:unfolded protein binding"/>
    <property type="evidence" value="ECO:0007669"/>
    <property type="project" value="InterPro"/>
</dbReference>
<evidence type="ECO:0000256" key="7">
    <source>
        <dbReference type="PIRSR" id="PIRSR002583-1"/>
    </source>
</evidence>
<dbReference type="OrthoDB" id="28737at2759"/>
<evidence type="ECO:0000313" key="10">
    <source>
        <dbReference type="EMBL" id="KAF2486674.1"/>
    </source>
</evidence>
<keyword evidence="5 7" id="KW-0067">ATP-binding</keyword>
<dbReference type="Pfam" id="PF13589">
    <property type="entry name" value="HATPase_c_3"/>
    <property type="match status" value="1"/>
</dbReference>
<evidence type="ECO:0000313" key="11">
    <source>
        <dbReference type="Proteomes" id="UP000799767"/>
    </source>
</evidence>
<dbReference type="GO" id="GO:0005524">
    <property type="term" value="F:ATP binding"/>
    <property type="evidence" value="ECO:0007669"/>
    <property type="project" value="UniProtKB-KW"/>
</dbReference>
<dbReference type="SMART" id="SM00387">
    <property type="entry name" value="HATPase_c"/>
    <property type="match status" value="1"/>
</dbReference>
<feature type="binding site" evidence="7">
    <location>
        <position position="84"/>
    </location>
    <ligand>
        <name>ATP</name>
        <dbReference type="ChEBI" id="CHEBI:30616"/>
    </ligand>
</feature>
<feature type="compositionally biased region" description="Acidic residues" evidence="8">
    <location>
        <begin position="215"/>
        <end position="231"/>
    </location>
</feature>
<dbReference type="Pfam" id="PF00183">
    <property type="entry name" value="HSP90"/>
    <property type="match status" value="1"/>
</dbReference>
<dbReference type="InterPro" id="IPR037196">
    <property type="entry name" value="HSP90_C"/>
</dbReference>
<evidence type="ECO:0000256" key="3">
    <source>
        <dbReference type="ARBA" id="ARBA00022490"/>
    </source>
</evidence>
<dbReference type="CDD" id="cd16927">
    <property type="entry name" value="HATPase_Hsp90-like"/>
    <property type="match status" value="1"/>
</dbReference>
<dbReference type="InterPro" id="IPR036890">
    <property type="entry name" value="HATPase_C_sf"/>
</dbReference>
<dbReference type="FunFam" id="3.40.50.11260:FF:000001">
    <property type="entry name" value="Heat shock protein 90 alpha"/>
    <property type="match status" value="1"/>
</dbReference>
<comment type="subcellular location">
    <subcellularLocation>
        <location evidence="1">Cytoplasm</location>
    </subcellularLocation>
</comment>
<dbReference type="Proteomes" id="UP000799767">
    <property type="component" value="Unassembled WGS sequence"/>
</dbReference>